<dbReference type="InterPro" id="IPR014284">
    <property type="entry name" value="RNA_pol_sigma-70_dom"/>
</dbReference>
<evidence type="ECO:0000256" key="2">
    <source>
        <dbReference type="ARBA" id="ARBA00023015"/>
    </source>
</evidence>
<dbReference type="InterPro" id="IPR013249">
    <property type="entry name" value="RNA_pol_sigma70_r4_t2"/>
</dbReference>
<dbReference type="STRING" id="990371.SAMN05421813_105135"/>
<dbReference type="SUPFAM" id="SSF88659">
    <property type="entry name" value="Sigma3 and sigma4 domains of RNA polymerase sigma factors"/>
    <property type="match status" value="1"/>
</dbReference>
<dbReference type="SUPFAM" id="SSF88946">
    <property type="entry name" value="Sigma2 domain of RNA polymerase sigma factors"/>
    <property type="match status" value="1"/>
</dbReference>
<dbReference type="GO" id="GO:0016987">
    <property type="term" value="F:sigma factor activity"/>
    <property type="evidence" value="ECO:0007669"/>
    <property type="project" value="UniProtKB-KW"/>
</dbReference>
<dbReference type="NCBIfam" id="TIGR02937">
    <property type="entry name" value="sigma70-ECF"/>
    <property type="match status" value="1"/>
</dbReference>
<feature type="domain" description="RNA polymerase sigma factor 70 region 4 type 2" evidence="6">
    <location>
        <begin position="101"/>
        <end position="150"/>
    </location>
</feature>
<proteinExistence type="inferred from homology"/>
<dbReference type="InterPro" id="IPR013324">
    <property type="entry name" value="RNA_pol_sigma_r3/r4-like"/>
</dbReference>
<organism evidence="7 8">
    <name type="scientific">Daejeonella rubra</name>
    <dbReference type="NCBI Taxonomy" id="990371"/>
    <lineage>
        <taxon>Bacteria</taxon>
        <taxon>Pseudomonadati</taxon>
        <taxon>Bacteroidota</taxon>
        <taxon>Sphingobacteriia</taxon>
        <taxon>Sphingobacteriales</taxon>
        <taxon>Sphingobacteriaceae</taxon>
        <taxon>Daejeonella</taxon>
    </lineage>
</organism>
<keyword evidence="8" id="KW-1185">Reference proteome</keyword>
<comment type="similarity">
    <text evidence="1">Belongs to the sigma-70 factor family. ECF subfamily.</text>
</comment>
<dbReference type="Gene3D" id="1.10.1740.10">
    <property type="match status" value="1"/>
</dbReference>
<evidence type="ECO:0000256" key="1">
    <source>
        <dbReference type="ARBA" id="ARBA00010641"/>
    </source>
</evidence>
<evidence type="ECO:0000259" key="5">
    <source>
        <dbReference type="Pfam" id="PF04542"/>
    </source>
</evidence>
<dbReference type="Pfam" id="PF04542">
    <property type="entry name" value="Sigma70_r2"/>
    <property type="match status" value="1"/>
</dbReference>
<evidence type="ECO:0000256" key="4">
    <source>
        <dbReference type="ARBA" id="ARBA00023163"/>
    </source>
</evidence>
<accession>A0A1G9Q5Z7</accession>
<reference evidence="8" key="1">
    <citation type="submission" date="2016-10" db="EMBL/GenBank/DDBJ databases">
        <authorList>
            <person name="Varghese N."/>
            <person name="Submissions S."/>
        </authorList>
    </citation>
    <scope>NUCLEOTIDE SEQUENCE [LARGE SCALE GENOMIC DNA]</scope>
    <source>
        <strain evidence="8">DSM 24536</strain>
    </source>
</reference>
<dbReference type="Pfam" id="PF08281">
    <property type="entry name" value="Sigma70_r4_2"/>
    <property type="match status" value="1"/>
</dbReference>
<keyword evidence="3" id="KW-0731">Sigma factor</keyword>
<dbReference type="GO" id="GO:0006352">
    <property type="term" value="P:DNA-templated transcription initiation"/>
    <property type="evidence" value="ECO:0007669"/>
    <property type="project" value="InterPro"/>
</dbReference>
<sequence>MSENRFLTLIKENQGIIYKLVSIYANDADEKKDMYQEILLNAWKGWPAFRGDSKFSTWLYRISLNTLLTLRRKPSRIDYIDSLNDISPLTDTNSTYNDDSMRLRQAIRLLSETNRAIVSMHLDGYENNEIAEFMGISNNHVSVKLHRCKEQISNLLKR</sequence>
<dbReference type="EMBL" id="FNHH01000005">
    <property type="protein sequence ID" value="SDM06416.1"/>
    <property type="molecule type" value="Genomic_DNA"/>
</dbReference>
<dbReference type="Gene3D" id="1.10.10.10">
    <property type="entry name" value="Winged helix-like DNA-binding domain superfamily/Winged helix DNA-binding domain"/>
    <property type="match status" value="1"/>
</dbReference>
<dbReference type="InterPro" id="IPR036388">
    <property type="entry name" value="WH-like_DNA-bd_sf"/>
</dbReference>
<evidence type="ECO:0000256" key="3">
    <source>
        <dbReference type="ARBA" id="ARBA00023082"/>
    </source>
</evidence>
<dbReference type="InterPro" id="IPR007627">
    <property type="entry name" value="RNA_pol_sigma70_r2"/>
</dbReference>
<evidence type="ECO:0000313" key="8">
    <source>
        <dbReference type="Proteomes" id="UP000199226"/>
    </source>
</evidence>
<feature type="domain" description="RNA polymerase sigma-70 region 2" evidence="5">
    <location>
        <begin position="9"/>
        <end position="76"/>
    </location>
</feature>
<keyword evidence="4" id="KW-0804">Transcription</keyword>
<dbReference type="PANTHER" id="PTHR43133">
    <property type="entry name" value="RNA POLYMERASE ECF-TYPE SIGMA FACTO"/>
    <property type="match status" value="1"/>
</dbReference>
<dbReference type="OrthoDB" id="9780326at2"/>
<dbReference type="PANTHER" id="PTHR43133:SF45">
    <property type="entry name" value="RNA POLYMERASE ECF-TYPE SIGMA FACTOR"/>
    <property type="match status" value="1"/>
</dbReference>
<keyword evidence="2" id="KW-0805">Transcription regulation</keyword>
<dbReference type="GO" id="GO:0003677">
    <property type="term" value="F:DNA binding"/>
    <property type="evidence" value="ECO:0007669"/>
    <property type="project" value="InterPro"/>
</dbReference>
<dbReference type="Proteomes" id="UP000199226">
    <property type="component" value="Unassembled WGS sequence"/>
</dbReference>
<dbReference type="InterPro" id="IPR013325">
    <property type="entry name" value="RNA_pol_sigma_r2"/>
</dbReference>
<evidence type="ECO:0000313" key="7">
    <source>
        <dbReference type="EMBL" id="SDM06416.1"/>
    </source>
</evidence>
<dbReference type="InterPro" id="IPR039425">
    <property type="entry name" value="RNA_pol_sigma-70-like"/>
</dbReference>
<evidence type="ECO:0000259" key="6">
    <source>
        <dbReference type="Pfam" id="PF08281"/>
    </source>
</evidence>
<dbReference type="AlphaFoldDB" id="A0A1G9Q5Z7"/>
<protein>
    <submittedName>
        <fullName evidence="7">RNA polymerase sigma-70 factor, ECF subfamily</fullName>
    </submittedName>
</protein>
<dbReference type="RefSeq" id="WP_090701536.1">
    <property type="nucleotide sequence ID" value="NZ_FNHH01000005.1"/>
</dbReference>
<gene>
    <name evidence="7" type="ORF">SAMN05421813_105135</name>
</gene>
<name>A0A1G9Q5Z7_9SPHI</name>